<evidence type="ECO:0000313" key="4">
    <source>
        <dbReference type="Proteomes" id="UP000008207"/>
    </source>
</evidence>
<name>B8ISP7_METNO</name>
<dbReference type="RefSeq" id="WP_015932294.1">
    <property type="nucleotide sequence ID" value="NC_011894.1"/>
</dbReference>
<dbReference type="Proteomes" id="UP000008207">
    <property type="component" value="Chromosome"/>
</dbReference>
<feature type="signal peptide" evidence="2">
    <location>
        <begin position="1"/>
        <end position="22"/>
    </location>
</feature>
<sequence>MTKLKTLALAAVFAAVSIPAFAQGGSPYNASGSQAGGPLAGRERAVGAPGGSPAVSATPRQHRTMKHRRTQRHHRPMR</sequence>
<dbReference type="HOGENOM" id="CLU_2617988_0_0_5"/>
<reference evidence="3 4" key="1">
    <citation type="submission" date="2009-01" db="EMBL/GenBank/DDBJ databases">
        <title>Complete sequence of chromosome of Methylobacterium nodulans ORS 2060.</title>
        <authorList>
            <consortium name="US DOE Joint Genome Institute"/>
            <person name="Lucas S."/>
            <person name="Copeland A."/>
            <person name="Lapidus A."/>
            <person name="Glavina del Rio T."/>
            <person name="Dalin E."/>
            <person name="Tice H."/>
            <person name="Bruce D."/>
            <person name="Goodwin L."/>
            <person name="Pitluck S."/>
            <person name="Sims D."/>
            <person name="Brettin T."/>
            <person name="Detter J.C."/>
            <person name="Han C."/>
            <person name="Larimer F."/>
            <person name="Land M."/>
            <person name="Hauser L."/>
            <person name="Kyrpides N."/>
            <person name="Ivanova N."/>
            <person name="Marx C.J."/>
            <person name="Richardson P."/>
        </authorList>
    </citation>
    <scope>NUCLEOTIDE SEQUENCE [LARGE SCALE GENOMIC DNA]</scope>
    <source>
        <strain evidence="4">LMG 21967 / CNCM I-2342 / ORS 2060</strain>
    </source>
</reference>
<dbReference type="OrthoDB" id="7998924at2"/>
<evidence type="ECO:0000256" key="1">
    <source>
        <dbReference type="SAM" id="MobiDB-lite"/>
    </source>
</evidence>
<dbReference type="eggNOG" id="ENOG50311XJ">
    <property type="taxonomic scope" value="Bacteria"/>
</dbReference>
<proteinExistence type="predicted"/>
<protein>
    <submittedName>
        <fullName evidence="3">Uncharacterized protein</fullName>
    </submittedName>
</protein>
<dbReference type="EMBL" id="CP001349">
    <property type="protein sequence ID" value="ACL60696.1"/>
    <property type="molecule type" value="Genomic_DNA"/>
</dbReference>
<organism evidence="3 4">
    <name type="scientific">Methylobacterium nodulans (strain LMG 21967 / CNCM I-2342 / ORS 2060)</name>
    <dbReference type="NCBI Taxonomy" id="460265"/>
    <lineage>
        <taxon>Bacteria</taxon>
        <taxon>Pseudomonadati</taxon>
        <taxon>Pseudomonadota</taxon>
        <taxon>Alphaproteobacteria</taxon>
        <taxon>Hyphomicrobiales</taxon>
        <taxon>Methylobacteriaceae</taxon>
        <taxon>Methylobacterium</taxon>
    </lineage>
</organism>
<feature type="chain" id="PRO_5002874773" evidence="2">
    <location>
        <begin position="23"/>
        <end position="78"/>
    </location>
</feature>
<dbReference type="KEGG" id="mno:Mnod_5868"/>
<dbReference type="AlphaFoldDB" id="B8ISP7"/>
<evidence type="ECO:0000313" key="3">
    <source>
        <dbReference type="EMBL" id="ACL60696.1"/>
    </source>
</evidence>
<accession>B8ISP7</accession>
<evidence type="ECO:0000256" key="2">
    <source>
        <dbReference type="SAM" id="SignalP"/>
    </source>
</evidence>
<keyword evidence="4" id="KW-1185">Reference proteome</keyword>
<gene>
    <name evidence="3" type="ordered locus">Mnod_5868</name>
</gene>
<feature type="compositionally biased region" description="Basic residues" evidence="1">
    <location>
        <begin position="60"/>
        <end position="78"/>
    </location>
</feature>
<keyword evidence="2" id="KW-0732">Signal</keyword>
<feature type="region of interest" description="Disordered" evidence="1">
    <location>
        <begin position="24"/>
        <end position="78"/>
    </location>
</feature>